<evidence type="ECO:0000313" key="3">
    <source>
        <dbReference type="Proteomes" id="UP001054945"/>
    </source>
</evidence>
<proteinExistence type="predicted"/>
<gene>
    <name evidence="2" type="ORF">CEXT_334031</name>
</gene>
<name>A0AAV4Y0C6_CAEEX</name>
<evidence type="ECO:0000256" key="1">
    <source>
        <dbReference type="SAM" id="MobiDB-lite"/>
    </source>
</evidence>
<dbReference type="Proteomes" id="UP001054945">
    <property type="component" value="Unassembled WGS sequence"/>
</dbReference>
<reference evidence="2 3" key="1">
    <citation type="submission" date="2021-06" db="EMBL/GenBank/DDBJ databases">
        <title>Caerostris extrusa draft genome.</title>
        <authorList>
            <person name="Kono N."/>
            <person name="Arakawa K."/>
        </authorList>
    </citation>
    <scope>NUCLEOTIDE SEQUENCE [LARGE SCALE GENOMIC DNA]</scope>
</reference>
<comment type="caution">
    <text evidence="2">The sequence shown here is derived from an EMBL/GenBank/DDBJ whole genome shotgun (WGS) entry which is preliminary data.</text>
</comment>
<organism evidence="2 3">
    <name type="scientific">Caerostris extrusa</name>
    <name type="common">Bark spider</name>
    <name type="synonym">Caerostris bankana</name>
    <dbReference type="NCBI Taxonomy" id="172846"/>
    <lineage>
        <taxon>Eukaryota</taxon>
        <taxon>Metazoa</taxon>
        <taxon>Ecdysozoa</taxon>
        <taxon>Arthropoda</taxon>
        <taxon>Chelicerata</taxon>
        <taxon>Arachnida</taxon>
        <taxon>Araneae</taxon>
        <taxon>Araneomorphae</taxon>
        <taxon>Entelegynae</taxon>
        <taxon>Araneoidea</taxon>
        <taxon>Araneidae</taxon>
        <taxon>Caerostris</taxon>
    </lineage>
</organism>
<accession>A0AAV4Y0C6</accession>
<feature type="compositionally biased region" description="Polar residues" evidence="1">
    <location>
        <begin position="72"/>
        <end position="84"/>
    </location>
</feature>
<dbReference type="EMBL" id="BPLR01018421">
    <property type="protein sequence ID" value="GIY99435.1"/>
    <property type="molecule type" value="Genomic_DNA"/>
</dbReference>
<protein>
    <submittedName>
        <fullName evidence="2">Uncharacterized protein</fullName>
    </submittedName>
</protein>
<sequence length="122" mass="13942">MPDHVCKLPLTKPPNFTQLSYKPKTVGLLTHQSNLSFAHYQNAQTKDKKKKKGIENQIQFVVLQSPFKTPITTTPARNWNSTQYKRGGIHPPPPEDEWARGQKRRLASRLPALKAGIMKNER</sequence>
<evidence type="ECO:0000313" key="2">
    <source>
        <dbReference type="EMBL" id="GIY99435.1"/>
    </source>
</evidence>
<feature type="region of interest" description="Disordered" evidence="1">
    <location>
        <begin position="72"/>
        <end position="102"/>
    </location>
</feature>
<dbReference type="AlphaFoldDB" id="A0AAV4Y0C6"/>
<keyword evidence="3" id="KW-1185">Reference proteome</keyword>